<gene>
    <name evidence="2" type="ORF">U5822_07400</name>
</gene>
<keyword evidence="2" id="KW-0489">Methyltransferase</keyword>
<dbReference type="PANTHER" id="PTHR13369:SF0">
    <property type="entry name" value="GLUTATHIONE S-TRANSFERASE C-TERMINAL DOMAIN-CONTAINING PROTEIN"/>
    <property type="match status" value="1"/>
</dbReference>
<accession>A0ABU5NXI3</accession>
<dbReference type="InterPro" id="IPR029063">
    <property type="entry name" value="SAM-dependent_MTases_sf"/>
</dbReference>
<sequence>MTLPPAGSLHEPAESFYSRWRALNDWLRQHRSLWQSAPFMEPVPAWTRQYPDLARSVADLSDPDCQALDEHPDRLATLAAQQLPSLAAYADLVALPTLAPAAQDIDRATLPEVRAVDMPGRKRLQSGAFAASVRPLEQPVLDWCCGKGHLSRTLAAAGAPSVLGLEWDASLVQDGNRLAARLGDPVSVREQDVMAGDLELPAQVHGVALHACGDLHRQLLRRAGSAGLPRISLSPCCYHLTDTERYRPLSLTAAGHHQALTLSRNELRLAVQETVTAPARVREQTRLVSQWRLGFDGLQRELRGCDDYLPVPSHPARLVHEGFAAFCRWAAGKKGLALPGDLDFDHWQAVGVERWQQVRRHELVRHLFRRPLELWLVLDYAVFLEEQGYRVRLGEFCDRRLTPRNLLLDGVRVSDTPHSPRSHP</sequence>
<comment type="caution">
    <text evidence="2">The sequence shown here is derived from an EMBL/GenBank/DDBJ whole genome shotgun (WGS) entry which is preliminary data.</text>
</comment>
<feature type="domain" description="Methyltransferase" evidence="1">
    <location>
        <begin position="137"/>
        <end position="241"/>
    </location>
</feature>
<dbReference type="Gene3D" id="3.40.50.150">
    <property type="entry name" value="Vaccinia Virus protein VP39"/>
    <property type="match status" value="1"/>
</dbReference>
<keyword evidence="3" id="KW-1185">Reference proteome</keyword>
<dbReference type="SUPFAM" id="SSF53335">
    <property type="entry name" value="S-adenosyl-L-methionine-dependent methyltransferases"/>
    <property type="match status" value="1"/>
</dbReference>
<organism evidence="2 3">
    <name type="scientific">Marinobacter qingdaonensis</name>
    <dbReference type="NCBI Taxonomy" id="3108486"/>
    <lineage>
        <taxon>Bacteria</taxon>
        <taxon>Pseudomonadati</taxon>
        <taxon>Pseudomonadota</taxon>
        <taxon>Gammaproteobacteria</taxon>
        <taxon>Pseudomonadales</taxon>
        <taxon>Marinobacteraceae</taxon>
        <taxon>Marinobacter</taxon>
    </lineage>
</organism>
<evidence type="ECO:0000259" key="1">
    <source>
        <dbReference type="Pfam" id="PF13679"/>
    </source>
</evidence>
<dbReference type="Proteomes" id="UP001305746">
    <property type="component" value="Unassembled WGS sequence"/>
</dbReference>
<dbReference type="EMBL" id="JAYDCJ010000003">
    <property type="protein sequence ID" value="MEA1080489.1"/>
    <property type="molecule type" value="Genomic_DNA"/>
</dbReference>
<dbReference type="Pfam" id="PF13679">
    <property type="entry name" value="Methyltransf_32"/>
    <property type="match status" value="1"/>
</dbReference>
<dbReference type="RefSeq" id="WP_322854989.1">
    <property type="nucleotide sequence ID" value="NZ_JAYDCJ010000003.1"/>
</dbReference>
<dbReference type="InterPro" id="IPR025714">
    <property type="entry name" value="Methyltranfer_dom"/>
</dbReference>
<reference evidence="2 3" key="1">
    <citation type="submission" date="2023-12" db="EMBL/GenBank/DDBJ databases">
        <title>Marinobacter qingdaonensis sp. nov., isolated from the intertidal sediment of Qingdao, PR China.</title>
        <authorList>
            <person name="Li Y."/>
        </authorList>
    </citation>
    <scope>NUCLEOTIDE SEQUENCE [LARGE SCALE GENOMIC DNA]</scope>
    <source>
        <strain evidence="2 3">ASW11-75</strain>
    </source>
</reference>
<dbReference type="CDD" id="cd02440">
    <property type="entry name" value="AdoMet_MTases"/>
    <property type="match status" value="1"/>
</dbReference>
<proteinExistence type="predicted"/>
<protein>
    <submittedName>
        <fullName evidence="2">Methyltransferase</fullName>
    </submittedName>
</protein>
<evidence type="ECO:0000313" key="2">
    <source>
        <dbReference type="EMBL" id="MEA1080489.1"/>
    </source>
</evidence>
<dbReference type="GO" id="GO:0008168">
    <property type="term" value="F:methyltransferase activity"/>
    <property type="evidence" value="ECO:0007669"/>
    <property type="project" value="UniProtKB-KW"/>
</dbReference>
<dbReference type="PANTHER" id="PTHR13369">
    <property type="match status" value="1"/>
</dbReference>
<dbReference type="GO" id="GO:0032259">
    <property type="term" value="P:methylation"/>
    <property type="evidence" value="ECO:0007669"/>
    <property type="project" value="UniProtKB-KW"/>
</dbReference>
<evidence type="ECO:0000313" key="3">
    <source>
        <dbReference type="Proteomes" id="UP001305746"/>
    </source>
</evidence>
<keyword evidence="2" id="KW-0808">Transferase</keyword>
<name>A0ABU5NXI3_9GAMM</name>